<evidence type="ECO:0000256" key="6">
    <source>
        <dbReference type="ARBA" id="ARBA00011757"/>
    </source>
</evidence>
<dbReference type="OMA" id="GANMEKH"/>
<dbReference type="Proteomes" id="UP000006038">
    <property type="component" value="Chromosome 6"/>
</dbReference>
<dbReference type="EnsemblPlants" id="OB06G25140.1">
    <property type="protein sequence ID" value="OB06G25140.1"/>
    <property type="gene ID" value="OB06G25140"/>
</dbReference>
<reference evidence="18" key="1">
    <citation type="journal article" date="2013" name="Nat. Commun.">
        <title>Whole-genome sequencing of Oryza brachyantha reveals mechanisms underlying Oryza genome evolution.</title>
        <authorList>
            <person name="Chen J."/>
            <person name="Huang Q."/>
            <person name="Gao D."/>
            <person name="Wang J."/>
            <person name="Lang Y."/>
            <person name="Liu T."/>
            <person name="Li B."/>
            <person name="Bai Z."/>
            <person name="Luis Goicoechea J."/>
            <person name="Liang C."/>
            <person name="Chen C."/>
            <person name="Zhang W."/>
            <person name="Sun S."/>
            <person name="Liao Y."/>
            <person name="Zhang X."/>
            <person name="Yang L."/>
            <person name="Song C."/>
            <person name="Wang M."/>
            <person name="Shi J."/>
            <person name="Liu G."/>
            <person name="Liu J."/>
            <person name="Zhou H."/>
            <person name="Zhou W."/>
            <person name="Yu Q."/>
            <person name="An N."/>
            <person name="Chen Y."/>
            <person name="Cai Q."/>
            <person name="Wang B."/>
            <person name="Liu B."/>
            <person name="Min J."/>
            <person name="Huang Y."/>
            <person name="Wu H."/>
            <person name="Li Z."/>
            <person name="Zhang Y."/>
            <person name="Yin Y."/>
            <person name="Song W."/>
            <person name="Jiang J."/>
            <person name="Jackson S.A."/>
            <person name="Wing R.A."/>
            <person name="Wang J."/>
            <person name="Chen M."/>
        </authorList>
    </citation>
    <scope>NUCLEOTIDE SEQUENCE [LARGE SCALE GENOMIC DNA]</scope>
    <source>
        <strain evidence="18">cv. IRGC 101232</strain>
    </source>
</reference>
<dbReference type="GO" id="GO:0030014">
    <property type="term" value="C:CCR4-NOT complex"/>
    <property type="evidence" value="ECO:0007669"/>
    <property type="project" value="InterPro"/>
</dbReference>
<dbReference type="InterPro" id="IPR039637">
    <property type="entry name" value="CNOT7/CNOT8/Pop2"/>
</dbReference>
<evidence type="ECO:0000313" key="18">
    <source>
        <dbReference type="EnsemblPlants" id="OB06G25140.1"/>
    </source>
</evidence>
<comment type="subunit">
    <text evidence="6">Component of the CCR4-NOT complex, at least composed of CRR4 and CAF1 proteins.</text>
</comment>
<evidence type="ECO:0000256" key="3">
    <source>
        <dbReference type="ARBA" id="ARBA00004123"/>
    </source>
</evidence>
<dbReference type="GO" id="GO:0005634">
    <property type="term" value="C:nucleus"/>
    <property type="evidence" value="ECO:0007669"/>
    <property type="project" value="UniProtKB-SubCell"/>
</dbReference>
<dbReference type="HOGENOM" id="CLU_027974_1_0_1"/>
<comment type="cofactor">
    <cofactor evidence="2">
        <name>a divalent metal cation</name>
        <dbReference type="ChEBI" id="CHEBI:60240"/>
    </cofactor>
</comment>
<protein>
    <recommendedName>
        <fullName evidence="7">poly(A)-specific ribonuclease</fullName>
        <ecNumber evidence="7">3.1.13.4</ecNumber>
    </recommendedName>
</protein>
<evidence type="ECO:0000256" key="15">
    <source>
        <dbReference type="ARBA" id="ARBA00023163"/>
    </source>
</evidence>
<keyword evidence="16" id="KW-0539">Nucleus</keyword>
<evidence type="ECO:0000256" key="5">
    <source>
        <dbReference type="ARBA" id="ARBA00008372"/>
    </source>
</evidence>
<keyword evidence="14" id="KW-0805">Transcription regulation</keyword>
<dbReference type="GO" id="GO:0005737">
    <property type="term" value="C:cytoplasm"/>
    <property type="evidence" value="ECO:0007669"/>
    <property type="project" value="UniProtKB-SubCell"/>
</dbReference>
<dbReference type="eggNOG" id="KOG0304">
    <property type="taxonomic scope" value="Eukaryota"/>
</dbReference>
<evidence type="ECO:0000256" key="1">
    <source>
        <dbReference type="ARBA" id="ARBA00001663"/>
    </source>
</evidence>
<keyword evidence="11" id="KW-0378">Hydrolase</keyword>
<evidence type="ECO:0000313" key="19">
    <source>
        <dbReference type="Proteomes" id="UP000006038"/>
    </source>
</evidence>
<evidence type="ECO:0000256" key="2">
    <source>
        <dbReference type="ARBA" id="ARBA00001968"/>
    </source>
</evidence>
<evidence type="ECO:0000256" key="7">
    <source>
        <dbReference type="ARBA" id="ARBA00012161"/>
    </source>
</evidence>
<sequence>MLPCSRKRMRSSFSFSDMAAVRAVWAENFAVESALFHAVAPLAAYAAINVQYPGCVVTAPRYYDLTTAEQRYQVVRANADQLEPLQLGIAIRTSDGRTFAWEFNLNGFDLAAAANNTCNPSSIAYLRRRGIDFNALPWSGVSTASLRSLLLSSGLLLARPFWATFAGAYHVAYFAKLLLGTNLPDDLATFEETVGGLGALLGPNVYDVRVLASEHRGPLLHVARRLGVAVQEYAEAGLAGAGSLMALQAFLALTDQRGGAAMHHRGVLAGLQAI</sequence>
<organism evidence="18">
    <name type="scientific">Oryza brachyantha</name>
    <name type="common">malo sina</name>
    <dbReference type="NCBI Taxonomy" id="4533"/>
    <lineage>
        <taxon>Eukaryota</taxon>
        <taxon>Viridiplantae</taxon>
        <taxon>Streptophyta</taxon>
        <taxon>Embryophyta</taxon>
        <taxon>Tracheophyta</taxon>
        <taxon>Spermatophyta</taxon>
        <taxon>Magnoliopsida</taxon>
        <taxon>Liliopsida</taxon>
        <taxon>Poales</taxon>
        <taxon>Poaceae</taxon>
        <taxon>BOP clade</taxon>
        <taxon>Oryzoideae</taxon>
        <taxon>Oryzeae</taxon>
        <taxon>Oryzinae</taxon>
        <taxon>Oryza</taxon>
    </lineage>
</organism>
<keyword evidence="9" id="KW-0540">Nuclease</keyword>
<evidence type="ECO:0000256" key="14">
    <source>
        <dbReference type="ARBA" id="ARBA00023015"/>
    </source>
</evidence>
<name>J3MES0_ORYBR</name>
<keyword evidence="8" id="KW-0963">Cytoplasm</keyword>
<evidence type="ECO:0000256" key="8">
    <source>
        <dbReference type="ARBA" id="ARBA00022490"/>
    </source>
</evidence>
<dbReference type="PANTHER" id="PTHR10797">
    <property type="entry name" value="CCR4-NOT TRANSCRIPTION COMPLEX SUBUNIT"/>
    <property type="match status" value="1"/>
</dbReference>
<dbReference type="Gramene" id="OB06G25140.1">
    <property type="protein sequence ID" value="OB06G25140.1"/>
    <property type="gene ID" value="OB06G25140"/>
</dbReference>
<keyword evidence="12" id="KW-0269">Exonuclease</keyword>
<dbReference type="Gene3D" id="3.30.420.10">
    <property type="entry name" value="Ribonuclease H-like superfamily/Ribonuclease H"/>
    <property type="match status" value="1"/>
</dbReference>
<evidence type="ECO:0000256" key="17">
    <source>
        <dbReference type="ARBA" id="ARBA00025148"/>
    </source>
</evidence>
<evidence type="ECO:0000256" key="11">
    <source>
        <dbReference type="ARBA" id="ARBA00022801"/>
    </source>
</evidence>
<dbReference type="EC" id="3.1.13.4" evidence="7"/>
<proteinExistence type="inferred from homology"/>
<keyword evidence="19" id="KW-1185">Reference proteome</keyword>
<dbReference type="InterPro" id="IPR012337">
    <property type="entry name" value="RNaseH-like_sf"/>
</dbReference>
<comment type="subcellular location">
    <subcellularLocation>
        <location evidence="4">Cytoplasm</location>
    </subcellularLocation>
    <subcellularLocation>
        <location evidence="3">Nucleus</location>
    </subcellularLocation>
</comment>
<dbReference type="GO" id="GO:0046872">
    <property type="term" value="F:metal ion binding"/>
    <property type="evidence" value="ECO:0007669"/>
    <property type="project" value="UniProtKB-KW"/>
</dbReference>
<evidence type="ECO:0000256" key="13">
    <source>
        <dbReference type="ARBA" id="ARBA00022884"/>
    </source>
</evidence>
<comment type="similarity">
    <text evidence="5">Belongs to the CAF1 family.</text>
</comment>
<dbReference type="GO" id="GO:0004535">
    <property type="term" value="F:poly(A)-specific ribonuclease activity"/>
    <property type="evidence" value="ECO:0007669"/>
    <property type="project" value="UniProtKB-EC"/>
</dbReference>
<keyword evidence="13" id="KW-0694">RNA-binding</keyword>
<evidence type="ECO:0000256" key="10">
    <source>
        <dbReference type="ARBA" id="ARBA00022723"/>
    </source>
</evidence>
<keyword evidence="15" id="KW-0804">Transcription</keyword>
<evidence type="ECO:0000256" key="4">
    <source>
        <dbReference type="ARBA" id="ARBA00004496"/>
    </source>
</evidence>
<comment type="function">
    <text evidence="17">Ubiquitous transcription factor required for a diverse set of processes. It is a component of the CCR4 complex involved in the control of gene expression.</text>
</comment>
<dbReference type="InterPro" id="IPR036397">
    <property type="entry name" value="RNaseH_sf"/>
</dbReference>
<dbReference type="GO" id="GO:0003723">
    <property type="term" value="F:RNA binding"/>
    <property type="evidence" value="ECO:0007669"/>
    <property type="project" value="UniProtKB-KW"/>
</dbReference>
<reference evidence="18" key="2">
    <citation type="submission" date="2013-04" db="UniProtKB">
        <authorList>
            <consortium name="EnsemblPlants"/>
        </authorList>
    </citation>
    <scope>IDENTIFICATION</scope>
</reference>
<dbReference type="Pfam" id="PF04857">
    <property type="entry name" value="CAF1"/>
    <property type="match status" value="1"/>
</dbReference>
<evidence type="ECO:0000256" key="9">
    <source>
        <dbReference type="ARBA" id="ARBA00022722"/>
    </source>
</evidence>
<dbReference type="AlphaFoldDB" id="J3MES0"/>
<evidence type="ECO:0000256" key="12">
    <source>
        <dbReference type="ARBA" id="ARBA00022839"/>
    </source>
</evidence>
<keyword evidence="10" id="KW-0479">Metal-binding</keyword>
<comment type="catalytic activity">
    <reaction evidence="1">
        <text>Exonucleolytic cleavage of poly(A) to 5'-AMP.</text>
        <dbReference type="EC" id="3.1.13.4"/>
    </reaction>
</comment>
<dbReference type="SUPFAM" id="SSF53098">
    <property type="entry name" value="Ribonuclease H-like"/>
    <property type="match status" value="1"/>
</dbReference>
<evidence type="ECO:0000256" key="16">
    <source>
        <dbReference type="ARBA" id="ARBA00023242"/>
    </source>
</evidence>
<dbReference type="InterPro" id="IPR006941">
    <property type="entry name" value="RNase_CAF1"/>
</dbReference>
<accession>J3MES0</accession>
<dbReference type="STRING" id="4533.J3MES0"/>